<keyword evidence="2" id="KW-0732">Signal</keyword>
<accession>E5XPD7</accession>
<gene>
    <name evidence="3" type="ORF">HMPREF9336_01359</name>
</gene>
<evidence type="ECO:0000313" key="3">
    <source>
        <dbReference type="EMBL" id="EFV13797.2"/>
    </source>
</evidence>
<sequence length="211" mass="22133">MSPDGRRTRRASFGGARYADLVRLNSLVQFSAAALAVIASAAVGSPAAQAAPPDFPNIDAFDAVTWNDYLVGGDDAAGVHLEFRTRTGLTCFLNIDAYSFECWGALHGAPAGANHVRGNIVNYQPAPELENEPNLLPDRTKISWRGATCGVDGPVTACYQVDRGFVLDDKQTKVFPTPEPVNGQPVSPDVPDVGSAPTTAPASPSAPKPTA</sequence>
<proteinExistence type="predicted"/>
<feature type="signal peptide" evidence="2">
    <location>
        <begin position="1"/>
        <end position="50"/>
    </location>
</feature>
<dbReference type="Proteomes" id="UP000004816">
    <property type="component" value="Unassembled WGS sequence"/>
</dbReference>
<name>E5XPD7_SEGRC</name>
<dbReference type="STRING" id="679197.HMPREF9336_01359"/>
<dbReference type="EMBL" id="ACZI02000003">
    <property type="protein sequence ID" value="EFV13797.2"/>
    <property type="molecule type" value="Genomic_DNA"/>
</dbReference>
<evidence type="ECO:0000256" key="2">
    <source>
        <dbReference type="SAM" id="SignalP"/>
    </source>
</evidence>
<feature type="chain" id="PRO_5003200210" evidence="2">
    <location>
        <begin position="51"/>
        <end position="211"/>
    </location>
</feature>
<comment type="caution">
    <text evidence="3">The sequence shown here is derived from an EMBL/GenBank/DDBJ whole genome shotgun (WGS) entry which is preliminary data.</text>
</comment>
<protein>
    <submittedName>
        <fullName evidence="3">Uncharacterized protein</fullName>
    </submittedName>
</protein>
<dbReference type="HOGENOM" id="CLU_113314_0_0_11"/>
<evidence type="ECO:0000313" key="4">
    <source>
        <dbReference type="Proteomes" id="UP000004816"/>
    </source>
</evidence>
<keyword evidence="4" id="KW-1185">Reference proteome</keyword>
<reference evidence="3 4" key="1">
    <citation type="journal article" date="2011" name="Stand. Genomic Sci.">
        <title>High quality draft genome sequence of Segniliparus rugosus CDC 945(T)= (ATCC BAA-974(T)).</title>
        <authorList>
            <person name="Earl A.M."/>
            <person name="Desjardins C.A."/>
            <person name="Fitzgerald M.G."/>
            <person name="Arachchi H.M."/>
            <person name="Zeng Q."/>
            <person name="Mehta T."/>
            <person name="Griggs A."/>
            <person name="Birren B.W."/>
            <person name="Toney N.C."/>
            <person name="Carr J."/>
            <person name="Posey J."/>
            <person name="Butler W.R."/>
        </authorList>
    </citation>
    <scope>NUCLEOTIDE SEQUENCE [LARGE SCALE GENOMIC DNA]</scope>
    <source>
        <strain evidence="4">ATCC BAA-974 / DSM 45345 / CCUG 50838 / CIP 108380 / JCM 13579 / CDC 945</strain>
    </source>
</reference>
<feature type="region of interest" description="Disordered" evidence="1">
    <location>
        <begin position="174"/>
        <end position="211"/>
    </location>
</feature>
<organism evidence="3 4">
    <name type="scientific">Segniliparus rugosus (strain ATCC BAA-974 / DSM 45345 / CCUG 50838 / CIP 108380 / JCM 13579 / CDC 945)</name>
    <dbReference type="NCBI Taxonomy" id="679197"/>
    <lineage>
        <taxon>Bacteria</taxon>
        <taxon>Bacillati</taxon>
        <taxon>Actinomycetota</taxon>
        <taxon>Actinomycetes</taxon>
        <taxon>Mycobacteriales</taxon>
        <taxon>Segniliparaceae</taxon>
        <taxon>Segniliparus</taxon>
    </lineage>
</organism>
<evidence type="ECO:0000256" key="1">
    <source>
        <dbReference type="SAM" id="MobiDB-lite"/>
    </source>
</evidence>
<dbReference type="AlphaFoldDB" id="E5XPD7"/>